<keyword evidence="1" id="KW-0732">Signal</keyword>
<dbReference type="InterPro" id="IPR037066">
    <property type="entry name" value="Plug_dom_sf"/>
</dbReference>
<dbReference type="PANTHER" id="PTHR30069:SF29">
    <property type="entry name" value="HEMOGLOBIN AND HEMOGLOBIN-HAPTOGLOBIN-BINDING PROTEIN 1-RELATED"/>
    <property type="match status" value="1"/>
</dbReference>
<proteinExistence type="inferred from homology"/>
<comment type="caution">
    <text evidence="4">The sequence shown here is derived from an EMBL/GenBank/DDBJ whole genome shotgun (WGS) entry which is preliminary data.</text>
</comment>
<gene>
    <name evidence="4" type="ORF">ADICYQ_3965</name>
</gene>
<dbReference type="Gene3D" id="2.170.130.10">
    <property type="entry name" value="TonB-dependent receptor, plug domain"/>
    <property type="match status" value="1"/>
</dbReference>
<dbReference type="GO" id="GO:0009279">
    <property type="term" value="C:cell outer membrane"/>
    <property type="evidence" value="ECO:0007669"/>
    <property type="project" value="UniProtKB-SubCell"/>
</dbReference>
<accession>S7VA27</accession>
<dbReference type="GO" id="GO:0044718">
    <property type="term" value="P:siderophore transmembrane transport"/>
    <property type="evidence" value="ECO:0007669"/>
    <property type="project" value="TreeGrafter"/>
</dbReference>
<dbReference type="PANTHER" id="PTHR30069">
    <property type="entry name" value="TONB-DEPENDENT OUTER MEMBRANE RECEPTOR"/>
    <property type="match status" value="1"/>
</dbReference>
<keyword evidence="4" id="KW-0675">Receptor</keyword>
<dbReference type="PROSITE" id="PS52016">
    <property type="entry name" value="TONB_DEPENDENT_REC_3"/>
    <property type="match status" value="1"/>
</dbReference>
<dbReference type="NCBIfam" id="TIGR04057">
    <property type="entry name" value="SusC_RagA_signa"/>
    <property type="match status" value="1"/>
</dbReference>
<dbReference type="Proteomes" id="UP000014974">
    <property type="component" value="Unassembled WGS sequence"/>
</dbReference>
<reference evidence="4 5" key="1">
    <citation type="journal article" date="2013" name="Genome Announc.">
        <title>Draft Genome Sequence of Cyclobacterium qasimii Strain M12-11BT, Isolated from Arctic Marine Sediment.</title>
        <authorList>
            <person name="Shivaji S."/>
            <person name="Ara S."/>
            <person name="Singh A."/>
            <person name="Kumar Pinnaka A."/>
        </authorList>
    </citation>
    <scope>NUCLEOTIDE SEQUENCE [LARGE SCALE GENOMIC DNA]</scope>
    <source>
        <strain evidence="4 5">M12-11B</strain>
    </source>
</reference>
<dbReference type="AlphaFoldDB" id="S7VA27"/>
<dbReference type="InterPro" id="IPR008969">
    <property type="entry name" value="CarboxyPept-like_regulatory"/>
</dbReference>
<evidence type="ECO:0000313" key="4">
    <source>
        <dbReference type="EMBL" id="EPR67095.1"/>
    </source>
</evidence>
<organism evidence="4 5">
    <name type="scientific">Cyclobacterium qasimii M12-11B</name>
    <dbReference type="NCBI Taxonomy" id="641524"/>
    <lineage>
        <taxon>Bacteria</taxon>
        <taxon>Pseudomonadati</taxon>
        <taxon>Bacteroidota</taxon>
        <taxon>Cytophagia</taxon>
        <taxon>Cytophagales</taxon>
        <taxon>Cyclobacteriaceae</taxon>
        <taxon>Cyclobacterium</taxon>
    </lineage>
</organism>
<dbReference type="InterPro" id="IPR012910">
    <property type="entry name" value="Plug_dom"/>
</dbReference>
<dbReference type="eggNOG" id="COG1629">
    <property type="taxonomic scope" value="Bacteria"/>
</dbReference>
<dbReference type="Gene3D" id="2.60.40.1120">
    <property type="entry name" value="Carboxypeptidase-like, regulatory domain"/>
    <property type="match status" value="1"/>
</dbReference>
<dbReference type="GO" id="GO:0015344">
    <property type="term" value="F:siderophore uptake transmembrane transporter activity"/>
    <property type="evidence" value="ECO:0007669"/>
    <property type="project" value="TreeGrafter"/>
</dbReference>
<evidence type="ECO:0000313" key="5">
    <source>
        <dbReference type="Proteomes" id="UP000014974"/>
    </source>
</evidence>
<feature type="domain" description="TonB-dependent receptor plug" evidence="3">
    <location>
        <begin position="106"/>
        <end position="212"/>
    </location>
</feature>
<keyword evidence="2" id="KW-0472">Membrane</keyword>
<comment type="subcellular location">
    <subcellularLocation>
        <location evidence="2">Cell outer membrane</location>
        <topology evidence="2">Multi-pass membrane protein</topology>
    </subcellularLocation>
</comment>
<sequence length="221" mass="22871">MDVTAESPNIRIDEDITVSGQVTDENGEGIPGVTVLIEGQGTGTVTDIEGNYKITVPENASLTFSFVGFTPQTLEVGNRSELNITLIMDTASLDEVVVIGYGTARKRDLTGAVSSVTASKLENENPNSIQDVLRGNIAGLNVGLSTSAKGGGSLEVRGRTSLNAGSSPLLVLDGAIYYGQLADINPNDIESIDVLKDASSAAVFGAKAASGVILINTKKVN</sequence>
<dbReference type="SUPFAM" id="SSF56935">
    <property type="entry name" value="Porins"/>
    <property type="match status" value="1"/>
</dbReference>
<evidence type="ECO:0000256" key="2">
    <source>
        <dbReference type="PROSITE-ProRule" id="PRU01360"/>
    </source>
</evidence>
<comment type="similarity">
    <text evidence="2">Belongs to the TonB-dependent receptor family.</text>
</comment>
<dbReference type="STRING" id="641524.ADICYQ_3965"/>
<evidence type="ECO:0000259" key="3">
    <source>
        <dbReference type="Pfam" id="PF07715"/>
    </source>
</evidence>
<evidence type="ECO:0000256" key="1">
    <source>
        <dbReference type="ARBA" id="ARBA00022729"/>
    </source>
</evidence>
<keyword evidence="2" id="KW-0812">Transmembrane</keyword>
<dbReference type="PATRIC" id="fig|641524.5.peg.3933"/>
<keyword evidence="2" id="KW-0813">Transport</keyword>
<dbReference type="FunFam" id="2.60.40.1120:FF:000003">
    <property type="entry name" value="Outer membrane protein Omp121"/>
    <property type="match status" value="1"/>
</dbReference>
<dbReference type="Pfam" id="PF13715">
    <property type="entry name" value="CarbopepD_reg_2"/>
    <property type="match status" value="1"/>
</dbReference>
<dbReference type="EMBL" id="ATNM01000136">
    <property type="protein sequence ID" value="EPR67095.1"/>
    <property type="molecule type" value="Genomic_DNA"/>
</dbReference>
<keyword evidence="2" id="KW-0998">Cell outer membrane</keyword>
<dbReference type="InterPro" id="IPR023997">
    <property type="entry name" value="TonB-dep_OMP_SusC/RagA_CS"/>
</dbReference>
<keyword evidence="2" id="KW-1134">Transmembrane beta strand</keyword>
<dbReference type="InterPro" id="IPR039426">
    <property type="entry name" value="TonB-dep_rcpt-like"/>
</dbReference>
<dbReference type="SUPFAM" id="SSF49464">
    <property type="entry name" value="Carboxypeptidase regulatory domain-like"/>
    <property type="match status" value="1"/>
</dbReference>
<protein>
    <submittedName>
        <fullName evidence="4">TonB-dependent receptor</fullName>
    </submittedName>
</protein>
<name>S7VA27_9BACT</name>
<dbReference type="Pfam" id="PF07715">
    <property type="entry name" value="Plug"/>
    <property type="match status" value="1"/>
</dbReference>